<proteinExistence type="predicted"/>
<evidence type="ECO:0000313" key="2">
    <source>
        <dbReference type="Proteomes" id="UP001153678"/>
    </source>
</evidence>
<protein>
    <submittedName>
        <fullName evidence="1">7374_t:CDS:1</fullName>
    </submittedName>
</protein>
<organism evidence="1 2">
    <name type="scientific">Funneliformis geosporum</name>
    <dbReference type="NCBI Taxonomy" id="1117311"/>
    <lineage>
        <taxon>Eukaryota</taxon>
        <taxon>Fungi</taxon>
        <taxon>Fungi incertae sedis</taxon>
        <taxon>Mucoromycota</taxon>
        <taxon>Glomeromycotina</taxon>
        <taxon>Glomeromycetes</taxon>
        <taxon>Glomerales</taxon>
        <taxon>Glomeraceae</taxon>
        <taxon>Funneliformis</taxon>
    </lineage>
</organism>
<dbReference type="EMBL" id="CAMKVN010000034">
    <property type="protein sequence ID" value="CAI2162366.1"/>
    <property type="molecule type" value="Genomic_DNA"/>
</dbReference>
<reference evidence="1" key="1">
    <citation type="submission" date="2022-08" db="EMBL/GenBank/DDBJ databases">
        <authorList>
            <person name="Kallberg Y."/>
            <person name="Tangrot J."/>
            <person name="Rosling A."/>
        </authorList>
    </citation>
    <scope>NUCLEOTIDE SEQUENCE</scope>
    <source>
        <strain evidence="1">Wild A</strain>
    </source>
</reference>
<gene>
    <name evidence="1" type="ORF">FWILDA_LOCUS520</name>
</gene>
<evidence type="ECO:0000313" key="1">
    <source>
        <dbReference type="EMBL" id="CAI2162366.1"/>
    </source>
</evidence>
<dbReference type="AlphaFoldDB" id="A0A9W4SB17"/>
<keyword evidence="2" id="KW-1185">Reference proteome</keyword>
<accession>A0A9W4SB17</accession>
<name>A0A9W4SB17_9GLOM</name>
<dbReference type="OrthoDB" id="2405052at2759"/>
<dbReference type="Proteomes" id="UP001153678">
    <property type="component" value="Unassembled WGS sequence"/>
</dbReference>
<sequence>MSETSIDIIINGLQAQLSELKEVISGLNNDQNTSAQTTNMKPIADELDALKITNTKLNYRITQLLRALDEKDSIISSLKDSINK</sequence>
<comment type="caution">
    <text evidence="1">The sequence shown here is derived from an EMBL/GenBank/DDBJ whole genome shotgun (WGS) entry which is preliminary data.</text>
</comment>